<evidence type="ECO:0000313" key="5">
    <source>
        <dbReference type="Proteomes" id="UP000023152"/>
    </source>
</evidence>
<gene>
    <name evidence="4" type="ORF">RFI_24591</name>
</gene>
<dbReference type="Pfam" id="PF03643">
    <property type="entry name" value="Vps26"/>
    <property type="match status" value="1"/>
</dbReference>
<dbReference type="EMBL" id="ASPP01021072">
    <property type="protein sequence ID" value="ETO12785.1"/>
    <property type="molecule type" value="Genomic_DNA"/>
</dbReference>
<accession>X6MI98</accession>
<reference evidence="4 5" key="1">
    <citation type="journal article" date="2013" name="Curr. Biol.">
        <title>The Genome of the Foraminiferan Reticulomyxa filosa.</title>
        <authorList>
            <person name="Glockner G."/>
            <person name="Hulsmann N."/>
            <person name="Schleicher M."/>
            <person name="Noegel A.A."/>
            <person name="Eichinger L."/>
            <person name="Gallinger C."/>
            <person name="Pawlowski J."/>
            <person name="Sierra R."/>
            <person name="Euteneuer U."/>
            <person name="Pillet L."/>
            <person name="Moustafa A."/>
            <person name="Platzer M."/>
            <person name="Groth M."/>
            <person name="Szafranski K."/>
            <person name="Schliwa M."/>
        </authorList>
    </citation>
    <scope>NUCLEOTIDE SEQUENCE [LARGE SCALE GENOMIC DNA]</scope>
</reference>
<name>X6MI98_RETFI</name>
<sequence length="312" mass="35994">MKVTWDNQEKLPTIEVRNVRRGEDGRNETEEMYLFSSDQDVSGKVEVILPANTRKLEHNGIKVELIGQLEHVQDRGNHQILVSTQYELAPPGVMTKDTCYSFEFKAKEPQKDFESYNGTNVKLRYFVRVRILRSYGTVSKEFEFGVQKATAAPEVNNPLKMEVGIEDCLHIEFEYDKSKYFLTDVINGKISFVLVRIKIKHMELQILKRETAGSGADVCNESEVVTKFEIMDGAPIKGEIIPIRVFLEPYQLTPTFAPANAKFSVKYFLNLVLIDEEERRYFKQQEIIIWRKDLKRAQSATDSSLFFSLARS</sequence>
<dbReference type="OMA" id="LVRINIK"/>
<comment type="similarity">
    <text evidence="1">Belongs to the VPS26 family.</text>
</comment>
<dbReference type="InterPro" id="IPR014752">
    <property type="entry name" value="Arrestin-like_C"/>
</dbReference>
<comment type="caution">
    <text evidence="4">The sequence shown here is derived from an EMBL/GenBank/DDBJ whole genome shotgun (WGS) entry which is preliminary data.</text>
</comment>
<keyword evidence="2" id="KW-0813">Transport</keyword>
<evidence type="ECO:0000256" key="3">
    <source>
        <dbReference type="ARBA" id="ARBA00022927"/>
    </source>
</evidence>
<dbReference type="FunFam" id="2.60.40.640:FF:000015">
    <property type="entry name" value="Vacuolar protein sorting-associated protein 26"/>
    <property type="match status" value="1"/>
</dbReference>
<dbReference type="PANTHER" id="PTHR12233">
    <property type="entry name" value="VACUOLAR PROTEIN SORTING 26 RELATED"/>
    <property type="match status" value="1"/>
</dbReference>
<dbReference type="GO" id="GO:0030904">
    <property type="term" value="C:retromer complex"/>
    <property type="evidence" value="ECO:0007669"/>
    <property type="project" value="UniProtKB-ARBA"/>
</dbReference>
<dbReference type="GO" id="GO:0006886">
    <property type="term" value="P:intracellular protein transport"/>
    <property type="evidence" value="ECO:0007669"/>
    <property type="project" value="InterPro"/>
</dbReference>
<dbReference type="OrthoDB" id="3821113at2759"/>
<keyword evidence="3" id="KW-0653">Protein transport</keyword>
<evidence type="ECO:0000256" key="1">
    <source>
        <dbReference type="ARBA" id="ARBA00009100"/>
    </source>
</evidence>
<keyword evidence="5" id="KW-1185">Reference proteome</keyword>
<evidence type="ECO:0008006" key="6">
    <source>
        <dbReference type="Google" id="ProtNLM"/>
    </source>
</evidence>
<proteinExistence type="inferred from homology"/>
<evidence type="ECO:0000256" key="2">
    <source>
        <dbReference type="ARBA" id="ARBA00022448"/>
    </source>
</evidence>
<dbReference type="InterPro" id="IPR028934">
    <property type="entry name" value="Vps26-related"/>
</dbReference>
<organism evidence="4 5">
    <name type="scientific">Reticulomyxa filosa</name>
    <dbReference type="NCBI Taxonomy" id="46433"/>
    <lineage>
        <taxon>Eukaryota</taxon>
        <taxon>Sar</taxon>
        <taxon>Rhizaria</taxon>
        <taxon>Retaria</taxon>
        <taxon>Foraminifera</taxon>
        <taxon>Monothalamids</taxon>
        <taxon>Reticulomyxidae</taxon>
        <taxon>Reticulomyxa</taxon>
    </lineage>
</organism>
<dbReference type="Proteomes" id="UP000023152">
    <property type="component" value="Unassembled WGS sequence"/>
</dbReference>
<dbReference type="AlphaFoldDB" id="X6MI98"/>
<evidence type="ECO:0000313" key="4">
    <source>
        <dbReference type="EMBL" id="ETO12785.1"/>
    </source>
</evidence>
<dbReference type="Gene3D" id="2.60.40.640">
    <property type="match status" value="2"/>
</dbReference>
<protein>
    <recommendedName>
        <fullName evidence="6">Vacuolar protein sorting-associated protein 26</fullName>
    </recommendedName>
</protein>